<evidence type="ECO:0000256" key="1">
    <source>
        <dbReference type="SAM" id="MobiDB-lite"/>
    </source>
</evidence>
<dbReference type="Proteomes" id="UP000628775">
    <property type="component" value="Unassembled WGS sequence"/>
</dbReference>
<dbReference type="EMBL" id="BMIR01000002">
    <property type="protein sequence ID" value="GGE32457.1"/>
    <property type="molecule type" value="Genomic_DNA"/>
</dbReference>
<protein>
    <submittedName>
        <fullName evidence="2">Uncharacterized protein</fullName>
    </submittedName>
</protein>
<organism evidence="2 3">
    <name type="scientific">Pullulanibacillus camelliae</name>
    <dbReference type="NCBI Taxonomy" id="1707096"/>
    <lineage>
        <taxon>Bacteria</taxon>
        <taxon>Bacillati</taxon>
        <taxon>Bacillota</taxon>
        <taxon>Bacilli</taxon>
        <taxon>Bacillales</taxon>
        <taxon>Sporolactobacillaceae</taxon>
        <taxon>Pullulanibacillus</taxon>
    </lineage>
</organism>
<proteinExistence type="predicted"/>
<evidence type="ECO:0000313" key="3">
    <source>
        <dbReference type="Proteomes" id="UP000628775"/>
    </source>
</evidence>
<keyword evidence="3" id="KW-1185">Reference proteome</keyword>
<evidence type="ECO:0000313" key="2">
    <source>
        <dbReference type="EMBL" id="GGE32457.1"/>
    </source>
</evidence>
<sequence length="49" mass="5221">MNDLQGKLPNQSEGVTKDRGKRTNTGFNATKAVGILTNSSAKITNEARS</sequence>
<gene>
    <name evidence="2" type="ORF">GCM10011391_08920</name>
</gene>
<dbReference type="RefSeq" id="WP_188689714.1">
    <property type="nucleotide sequence ID" value="NZ_BMIR01000002.1"/>
</dbReference>
<reference evidence="2" key="2">
    <citation type="submission" date="2020-09" db="EMBL/GenBank/DDBJ databases">
        <authorList>
            <person name="Sun Q."/>
            <person name="Zhou Y."/>
        </authorList>
    </citation>
    <scope>NUCLEOTIDE SEQUENCE</scope>
    <source>
        <strain evidence="2">CGMCC 1.15371</strain>
    </source>
</reference>
<name>A0A8J2YFY9_9BACL</name>
<comment type="caution">
    <text evidence="2">The sequence shown here is derived from an EMBL/GenBank/DDBJ whole genome shotgun (WGS) entry which is preliminary data.</text>
</comment>
<dbReference type="AlphaFoldDB" id="A0A8J2YFY9"/>
<accession>A0A8J2YFY9</accession>
<reference evidence="2" key="1">
    <citation type="journal article" date="2014" name="Int. J. Syst. Evol. Microbiol.">
        <title>Complete genome sequence of Corynebacterium casei LMG S-19264T (=DSM 44701T), isolated from a smear-ripened cheese.</title>
        <authorList>
            <consortium name="US DOE Joint Genome Institute (JGI-PGF)"/>
            <person name="Walter F."/>
            <person name="Albersmeier A."/>
            <person name="Kalinowski J."/>
            <person name="Ruckert C."/>
        </authorList>
    </citation>
    <scope>NUCLEOTIDE SEQUENCE</scope>
    <source>
        <strain evidence="2">CGMCC 1.15371</strain>
    </source>
</reference>
<feature type="region of interest" description="Disordered" evidence="1">
    <location>
        <begin position="1"/>
        <end position="29"/>
    </location>
</feature>